<dbReference type="InterPro" id="IPR024307">
    <property type="entry name" value="YmaF"/>
</dbReference>
<dbReference type="RefSeq" id="WP_039631770.1">
    <property type="nucleotide sequence ID" value="NZ_AYSO01000015.1"/>
</dbReference>
<comment type="caution">
    <text evidence="1">The sequence shown here is derived from an EMBL/GenBank/DDBJ whole genome shotgun (WGS) entry which is preliminary data.</text>
</comment>
<keyword evidence="2" id="KW-1185">Reference proteome</keyword>
<proteinExistence type="predicted"/>
<evidence type="ECO:0000313" key="1">
    <source>
        <dbReference type="EMBL" id="KIE46892.1"/>
    </source>
</evidence>
<dbReference type="OrthoDB" id="2967209at2"/>
<dbReference type="EMBL" id="AYSO01000015">
    <property type="protein sequence ID" value="KIE46892.1"/>
    <property type="molecule type" value="Genomic_DNA"/>
</dbReference>
<dbReference type="Proteomes" id="UP000031366">
    <property type="component" value="Unassembled WGS sequence"/>
</dbReference>
<accession>A0A0C1R0H0</accession>
<organism evidence="1 2">
    <name type="scientific">Clostridium argentinense CDC 2741</name>
    <dbReference type="NCBI Taxonomy" id="1418104"/>
    <lineage>
        <taxon>Bacteria</taxon>
        <taxon>Bacillati</taxon>
        <taxon>Bacillota</taxon>
        <taxon>Clostridia</taxon>
        <taxon>Eubacteriales</taxon>
        <taxon>Clostridiaceae</taxon>
        <taxon>Clostridium</taxon>
    </lineage>
</organism>
<dbReference type="AlphaFoldDB" id="A0A0C1R0H0"/>
<reference evidence="1 2" key="1">
    <citation type="journal article" date="2015" name="Infect. Genet. Evol.">
        <title>Genomic sequences of six botulinum neurotoxin-producing strains representing three clostridial species illustrate the mobility and diversity of botulinum neurotoxin genes.</title>
        <authorList>
            <person name="Smith T.J."/>
            <person name="Hill K.K."/>
            <person name="Xie G."/>
            <person name="Foley B.T."/>
            <person name="Williamson C.H."/>
            <person name="Foster J.T."/>
            <person name="Johnson S.L."/>
            <person name="Chertkov O."/>
            <person name="Teshima H."/>
            <person name="Gibbons H.S."/>
            <person name="Johnsky L.A."/>
            <person name="Karavis M.A."/>
            <person name="Smith L.A."/>
        </authorList>
    </citation>
    <scope>NUCLEOTIDE SEQUENCE [LARGE SCALE GENOMIC DNA]</scope>
    <source>
        <strain evidence="1 2">CDC 2741</strain>
    </source>
</reference>
<evidence type="ECO:0000313" key="2">
    <source>
        <dbReference type="Proteomes" id="UP000031366"/>
    </source>
</evidence>
<gene>
    <name evidence="1" type="ORF">U732_1041</name>
</gene>
<dbReference type="STRING" id="29341.RSJ17_14945"/>
<dbReference type="Pfam" id="PF12788">
    <property type="entry name" value="YmaF"/>
    <property type="match status" value="1"/>
</dbReference>
<protein>
    <submittedName>
        <fullName evidence="1">YmaF family protein</fullName>
    </submittedName>
</protein>
<sequence length="115" mass="12620">MLDECLKPEDSNNCQTHTHEFLGSVKLAEQGEDRHNHRFAGVTSQVIPMGNSHVHAILVNTDFFSNHHHEIGVITGLAIDVGNGKHVHLATGVTTLDDGHNHPFIFTTLIQSPLT</sequence>
<name>A0A0C1R0H0_9CLOT</name>